<feature type="compositionally biased region" description="Acidic residues" evidence="1">
    <location>
        <begin position="279"/>
        <end position="288"/>
    </location>
</feature>
<evidence type="ECO:0000313" key="3">
    <source>
        <dbReference type="Proteomes" id="UP000807306"/>
    </source>
</evidence>
<feature type="region of interest" description="Disordered" evidence="1">
    <location>
        <begin position="1"/>
        <end position="36"/>
    </location>
</feature>
<name>A0A9P6ECK4_9AGAR</name>
<feature type="compositionally biased region" description="Basic and acidic residues" evidence="1">
    <location>
        <begin position="117"/>
        <end position="133"/>
    </location>
</feature>
<evidence type="ECO:0000313" key="2">
    <source>
        <dbReference type="EMBL" id="KAF9526626.1"/>
    </source>
</evidence>
<feature type="compositionally biased region" description="Polar residues" evidence="1">
    <location>
        <begin position="73"/>
        <end position="82"/>
    </location>
</feature>
<accession>A0A9P6ECK4</accession>
<feature type="compositionally biased region" description="Basic and acidic residues" evidence="1">
    <location>
        <begin position="383"/>
        <end position="395"/>
    </location>
</feature>
<feature type="compositionally biased region" description="Acidic residues" evidence="1">
    <location>
        <begin position="302"/>
        <end position="328"/>
    </location>
</feature>
<feature type="compositionally biased region" description="Acidic residues" evidence="1">
    <location>
        <begin position="104"/>
        <end position="116"/>
    </location>
</feature>
<feature type="compositionally biased region" description="Polar residues" evidence="1">
    <location>
        <begin position="570"/>
        <end position="585"/>
    </location>
</feature>
<feature type="region of interest" description="Disordered" evidence="1">
    <location>
        <begin position="616"/>
        <end position="664"/>
    </location>
</feature>
<dbReference type="AlphaFoldDB" id="A0A9P6ECK4"/>
<feature type="region of interest" description="Disordered" evidence="1">
    <location>
        <begin position="550"/>
        <end position="589"/>
    </location>
</feature>
<dbReference type="Proteomes" id="UP000807306">
    <property type="component" value="Unassembled WGS sequence"/>
</dbReference>
<reference evidence="2" key="1">
    <citation type="submission" date="2020-11" db="EMBL/GenBank/DDBJ databases">
        <authorList>
            <consortium name="DOE Joint Genome Institute"/>
            <person name="Ahrendt S."/>
            <person name="Riley R."/>
            <person name="Andreopoulos W."/>
            <person name="Labutti K."/>
            <person name="Pangilinan J."/>
            <person name="Ruiz-Duenas F.J."/>
            <person name="Barrasa J.M."/>
            <person name="Sanchez-Garcia M."/>
            <person name="Camarero S."/>
            <person name="Miyauchi S."/>
            <person name="Serrano A."/>
            <person name="Linde D."/>
            <person name="Babiker R."/>
            <person name="Drula E."/>
            <person name="Ayuso-Fernandez I."/>
            <person name="Pacheco R."/>
            <person name="Padilla G."/>
            <person name="Ferreira P."/>
            <person name="Barriuso J."/>
            <person name="Kellner H."/>
            <person name="Castanera R."/>
            <person name="Alfaro M."/>
            <person name="Ramirez L."/>
            <person name="Pisabarro A.G."/>
            <person name="Kuo A."/>
            <person name="Tritt A."/>
            <person name="Lipzen A."/>
            <person name="He G."/>
            <person name="Yan M."/>
            <person name="Ng V."/>
            <person name="Cullen D."/>
            <person name="Martin F."/>
            <person name="Rosso M.-N."/>
            <person name="Henrissat B."/>
            <person name="Hibbett D."/>
            <person name="Martinez A.T."/>
            <person name="Grigoriev I.V."/>
        </authorList>
    </citation>
    <scope>NUCLEOTIDE SEQUENCE</scope>
    <source>
        <strain evidence="2">CBS 506.95</strain>
    </source>
</reference>
<evidence type="ECO:0000256" key="1">
    <source>
        <dbReference type="SAM" id="MobiDB-lite"/>
    </source>
</evidence>
<feature type="compositionally biased region" description="Acidic residues" evidence="1">
    <location>
        <begin position="360"/>
        <end position="378"/>
    </location>
</feature>
<dbReference type="EMBL" id="MU157869">
    <property type="protein sequence ID" value="KAF9526626.1"/>
    <property type="molecule type" value="Genomic_DNA"/>
</dbReference>
<sequence length="754" mass="84968">MSAPYHFTPRGPPLVPHSTPLSATAHGFSKPKTSRAPIINPYQKFPQDEFDAWIGGITNALRTALGQEEEQRPASSVAQDQNSLEEHAGSADADVIPQYRTLEQDSENDELPDDSFADIKARRAKGKARDPREGPGLGATGGDRTQPIALDFSDEEEDEIAEGLTMVHDAESEEEQEGEQDEEEQENEESEGSEEDYQWDRGQSSSQKLSTRPVKVGPPRKIQHADEYFSEEVSDDNEETIEEDYDEKYDEEYGEDVEEQDYSRRPPPTTHSSAREVIDILDSDEEEPAQTQQPRSSPQQEGFDDEYDDEEVGEEGHDEEYSEDDEQDKENHSYPIPQPAPPRRSLLADYRARQTREPSYDEDEDEQEGSYDEEEEEGSYQGEDQHQEKFLRPKADIWSPHADVGSDQDVYEGGTPDDWQVESEHAAVSSTRTLPYPPTGDFEVDHDDDKTSKRYTGFPPRPAHFSPPHVDAFAVELPDPWIGPKTYAEDYYASGDVEPVRRMPESMIDPSLLGVEGIYGGDELLEDTASGIGAFLTPDVLTPNESELLSGADEHESITPDAGAEDQLYSEHSQWDDQWQPTQSYPPKIEESNWNTTIVVPPPLRREIPQDAEIIALDDSDDEQGMASGSMEKGEDELEVDEQHDQLREDDDGTALDSTGPPAPVSTFEDIYEENHQVILPPDEPSSGLFERIHNALAMLQEITPYLDLWKPCRPHLQLHHPTTTLLLLLPNLIMLTNPWSYNLLNQLKHPKRS</sequence>
<feature type="compositionally biased region" description="Acidic residues" evidence="1">
    <location>
        <begin position="228"/>
        <end position="260"/>
    </location>
</feature>
<comment type="caution">
    <text evidence="2">The sequence shown here is derived from an EMBL/GenBank/DDBJ whole genome shotgun (WGS) entry which is preliminary data.</text>
</comment>
<feature type="compositionally biased region" description="Acidic residues" evidence="1">
    <location>
        <begin position="152"/>
        <end position="161"/>
    </location>
</feature>
<gene>
    <name evidence="2" type="ORF">CPB83DRAFT_453567</name>
</gene>
<feature type="compositionally biased region" description="Acidic residues" evidence="1">
    <location>
        <begin position="171"/>
        <end position="197"/>
    </location>
</feature>
<organism evidence="2 3">
    <name type="scientific">Crepidotus variabilis</name>
    <dbReference type="NCBI Taxonomy" id="179855"/>
    <lineage>
        <taxon>Eukaryota</taxon>
        <taxon>Fungi</taxon>
        <taxon>Dikarya</taxon>
        <taxon>Basidiomycota</taxon>
        <taxon>Agaricomycotina</taxon>
        <taxon>Agaricomycetes</taxon>
        <taxon>Agaricomycetidae</taxon>
        <taxon>Agaricales</taxon>
        <taxon>Agaricineae</taxon>
        <taxon>Crepidotaceae</taxon>
        <taxon>Crepidotus</taxon>
    </lineage>
</organism>
<protein>
    <submittedName>
        <fullName evidence="2">Uncharacterized protein</fullName>
    </submittedName>
</protein>
<dbReference type="OrthoDB" id="2804229at2759"/>
<feature type="region of interest" description="Disordered" evidence="1">
    <location>
        <begin position="64"/>
        <end position="465"/>
    </location>
</feature>
<feature type="compositionally biased region" description="Basic and acidic residues" evidence="1">
    <location>
        <begin position="350"/>
        <end position="359"/>
    </location>
</feature>
<feature type="compositionally biased region" description="Polar residues" evidence="1">
    <location>
        <begin position="289"/>
        <end position="300"/>
    </location>
</feature>
<proteinExistence type="predicted"/>
<keyword evidence="3" id="KW-1185">Reference proteome</keyword>
<feature type="compositionally biased region" description="Polar residues" evidence="1">
    <location>
        <begin position="201"/>
        <end position="210"/>
    </location>
</feature>